<feature type="domain" description="FecR protein" evidence="2">
    <location>
        <begin position="181"/>
        <end position="273"/>
    </location>
</feature>
<evidence type="ECO:0000259" key="2">
    <source>
        <dbReference type="Pfam" id="PF04773"/>
    </source>
</evidence>
<sequence>MKKAVLLLILLGFILSTQADSERQVIFTTSGEFEYWNGSRSEPKCDEMEKNCRKTIELPAAPDDGTIWVVNDNDYLWPAQAICYFYIKKEDGNWKESSGNNVHVKKGTEMKIVMKQSTTYSISFARFDSARYHVKVYFKPDKDKAAAGARITYLKGTAWIKTKDGKTIKAQNGATVAIGSEIRSGDGCILEVLLPGGHLVRMKPKTTLIIPKAKENSQKSIGFLQMLFGKIWCRAERGFKIKTPAAVAGVRATEFEVEHQKGCTVVRVIKGSVWVKPIKGGKETVVKAGKTFRVGGKTSSDKPSLFKGIIDKIEEIEKKVLK</sequence>
<keyword evidence="1" id="KW-0732">Signal</keyword>
<feature type="chain" id="PRO_5039083357" description="FecR protein domain-containing protein" evidence="1">
    <location>
        <begin position="20"/>
        <end position="322"/>
    </location>
</feature>
<name>A0A9C9EM87_UNCW3</name>
<dbReference type="InterPro" id="IPR006860">
    <property type="entry name" value="FecR"/>
</dbReference>
<dbReference type="EMBL" id="DRIG01000045">
    <property type="protein sequence ID" value="HEC78361.1"/>
    <property type="molecule type" value="Genomic_DNA"/>
</dbReference>
<dbReference type="PANTHER" id="PTHR38731">
    <property type="entry name" value="LIPL45-RELATED LIPOPROTEIN-RELATED"/>
    <property type="match status" value="1"/>
</dbReference>
<evidence type="ECO:0000256" key="1">
    <source>
        <dbReference type="SAM" id="SignalP"/>
    </source>
</evidence>
<dbReference type="Pfam" id="PF04773">
    <property type="entry name" value="FecR"/>
    <property type="match status" value="1"/>
</dbReference>
<accession>A0A9C9EM87</accession>
<evidence type="ECO:0000313" key="4">
    <source>
        <dbReference type="Proteomes" id="UP000885826"/>
    </source>
</evidence>
<reference evidence="3" key="1">
    <citation type="journal article" date="2020" name="mSystems">
        <title>Genome- and Community-Level Interaction Insights into Carbon Utilization and Element Cycling Functions of Hydrothermarchaeota in Hydrothermal Sediment.</title>
        <authorList>
            <person name="Zhou Z."/>
            <person name="Liu Y."/>
            <person name="Xu W."/>
            <person name="Pan J."/>
            <person name="Luo Z.H."/>
            <person name="Li M."/>
        </authorList>
    </citation>
    <scope>NUCLEOTIDE SEQUENCE</scope>
    <source>
        <strain evidence="3">HyVt-388</strain>
    </source>
</reference>
<comment type="caution">
    <text evidence="3">The sequence shown here is derived from an EMBL/GenBank/DDBJ whole genome shotgun (WGS) entry which is preliminary data.</text>
</comment>
<protein>
    <recommendedName>
        <fullName evidence="2">FecR protein domain-containing protein</fullName>
    </recommendedName>
</protein>
<proteinExistence type="predicted"/>
<evidence type="ECO:0000313" key="3">
    <source>
        <dbReference type="EMBL" id="HEC78361.1"/>
    </source>
</evidence>
<organism evidence="3 4">
    <name type="scientific">candidate division WOR-3 bacterium</name>
    <dbReference type="NCBI Taxonomy" id="2052148"/>
    <lineage>
        <taxon>Bacteria</taxon>
        <taxon>Bacteria division WOR-3</taxon>
    </lineage>
</organism>
<dbReference type="AlphaFoldDB" id="A0A9C9EM87"/>
<dbReference type="Proteomes" id="UP000885826">
    <property type="component" value="Unassembled WGS sequence"/>
</dbReference>
<feature type="signal peptide" evidence="1">
    <location>
        <begin position="1"/>
        <end position="19"/>
    </location>
</feature>
<dbReference type="Gene3D" id="2.60.120.1440">
    <property type="match status" value="1"/>
</dbReference>
<gene>
    <name evidence="3" type="ORF">ENI34_04360</name>
</gene>